<proteinExistence type="inferred from homology"/>
<feature type="domain" description="Ketoreductase" evidence="4">
    <location>
        <begin position="19"/>
        <end position="198"/>
    </location>
</feature>
<evidence type="ECO:0000313" key="5">
    <source>
        <dbReference type="EMBL" id="EOA03540.1"/>
    </source>
</evidence>
<dbReference type="PANTHER" id="PTHR43618:SF8">
    <property type="entry name" value="7ALPHA-HYDROXYSTEROID DEHYDROGENASE"/>
    <property type="match status" value="1"/>
</dbReference>
<evidence type="ECO:0000256" key="3">
    <source>
        <dbReference type="ARBA" id="ARBA00023002"/>
    </source>
</evidence>
<keyword evidence="2" id="KW-0521">NADP</keyword>
<comment type="similarity">
    <text evidence="1">Belongs to the short-chain dehydrogenases/reductases (SDR) family.</text>
</comment>
<dbReference type="PRINTS" id="PR00081">
    <property type="entry name" value="GDHRDH"/>
</dbReference>
<sequence length="263" mass="27983">MLSHLITIGISMSSQFLNHVSVVTGGSTGIGLAIAQGLLAQGAKRVYVTGRSRKSLDEALSVLGDSAVAVVSDVSRLADLEYLKAEIEKRGDRLDSIFANAGICEKHPFGATAEADYDRTFDINVKGVFYTVQTLLPLLSDGASVVLTSSICSSNGMAELSVYNASKAAVRSFARTWTNDLRARKIRVNALSPGFTRTPLMDNSLKLDHAQIDSLKEYVSQITPLGYMADPAEIASAGLFLASSDARYISGIELTVDGGLSQI</sequence>
<dbReference type="SMART" id="SM00822">
    <property type="entry name" value="PKS_KR"/>
    <property type="match status" value="1"/>
</dbReference>
<accession>A0AAI9ICF1</accession>
<dbReference type="AlphaFoldDB" id="A0AAI9ICF1"/>
<dbReference type="InterPro" id="IPR057326">
    <property type="entry name" value="KR_dom"/>
</dbReference>
<evidence type="ECO:0000259" key="4">
    <source>
        <dbReference type="SMART" id="SM00822"/>
    </source>
</evidence>
<dbReference type="CDD" id="cd05233">
    <property type="entry name" value="SDR_c"/>
    <property type="match status" value="1"/>
</dbReference>
<name>A0AAI9ICF1_9BURK</name>
<dbReference type="GO" id="GO:0016491">
    <property type="term" value="F:oxidoreductase activity"/>
    <property type="evidence" value="ECO:0007669"/>
    <property type="project" value="UniProtKB-KW"/>
</dbReference>
<keyword evidence="3" id="KW-0560">Oxidoreductase</keyword>
<evidence type="ECO:0000256" key="1">
    <source>
        <dbReference type="ARBA" id="ARBA00006484"/>
    </source>
</evidence>
<reference evidence="5 6" key="1">
    <citation type="journal article" date="2013" name="Front. Microbiol.">
        <title>The genome of the endophytic bacterium H. frisingense GSF30(T) identifies diverse strategies in the Herbaspirillum genus to interact with plants.</title>
        <authorList>
            <person name="Straub D."/>
            <person name="Rothballer M."/>
            <person name="Hartmann A."/>
            <person name="Ludewig U."/>
        </authorList>
    </citation>
    <scope>NUCLEOTIDE SEQUENCE [LARGE SCALE GENOMIC DNA]</scope>
    <source>
        <strain evidence="5 6">GSF30</strain>
    </source>
</reference>
<dbReference type="Proteomes" id="UP000006772">
    <property type="component" value="Unassembled WGS sequence"/>
</dbReference>
<protein>
    <submittedName>
        <fullName evidence="5">Short-chain dehydrogenase/reductase SDR</fullName>
    </submittedName>
</protein>
<evidence type="ECO:0000256" key="2">
    <source>
        <dbReference type="ARBA" id="ARBA00022857"/>
    </source>
</evidence>
<dbReference type="Pfam" id="PF13561">
    <property type="entry name" value="adh_short_C2"/>
    <property type="match status" value="1"/>
</dbReference>
<dbReference type="PANTHER" id="PTHR43618">
    <property type="entry name" value="7-ALPHA-HYDROXYSTEROID DEHYDROGENASE"/>
    <property type="match status" value="1"/>
</dbReference>
<dbReference type="InterPro" id="IPR002347">
    <property type="entry name" value="SDR_fam"/>
</dbReference>
<dbReference type="SUPFAM" id="SSF51735">
    <property type="entry name" value="NAD(P)-binding Rossmann-fold domains"/>
    <property type="match status" value="1"/>
</dbReference>
<dbReference type="InterPro" id="IPR052178">
    <property type="entry name" value="Sec_Metab_Biosynth_SDR"/>
</dbReference>
<dbReference type="EMBL" id="AEEC02000026">
    <property type="protein sequence ID" value="EOA03540.1"/>
    <property type="molecule type" value="Genomic_DNA"/>
</dbReference>
<comment type="caution">
    <text evidence="5">The sequence shown here is derived from an EMBL/GenBank/DDBJ whole genome shotgun (WGS) entry which is preliminary data.</text>
</comment>
<organism evidence="5 6">
    <name type="scientific">Herbaspirillum frisingense GSF30</name>
    <dbReference type="NCBI Taxonomy" id="864073"/>
    <lineage>
        <taxon>Bacteria</taxon>
        <taxon>Pseudomonadati</taxon>
        <taxon>Pseudomonadota</taxon>
        <taxon>Betaproteobacteria</taxon>
        <taxon>Burkholderiales</taxon>
        <taxon>Oxalobacteraceae</taxon>
        <taxon>Herbaspirillum</taxon>
    </lineage>
</organism>
<dbReference type="FunFam" id="3.40.50.720:FF:000084">
    <property type="entry name" value="Short-chain dehydrogenase reductase"/>
    <property type="match status" value="1"/>
</dbReference>
<evidence type="ECO:0000313" key="6">
    <source>
        <dbReference type="Proteomes" id="UP000006772"/>
    </source>
</evidence>
<dbReference type="Gene3D" id="3.40.50.720">
    <property type="entry name" value="NAD(P)-binding Rossmann-like Domain"/>
    <property type="match status" value="1"/>
</dbReference>
<gene>
    <name evidence="5" type="ORF">HFRIS_017262</name>
</gene>
<dbReference type="InterPro" id="IPR036291">
    <property type="entry name" value="NAD(P)-bd_dom_sf"/>
</dbReference>